<dbReference type="AlphaFoldDB" id="A0A4P9X1C4"/>
<protein>
    <submittedName>
        <fullName evidence="8">Uncharacterized protein</fullName>
    </submittedName>
</protein>
<evidence type="ECO:0000313" key="10">
    <source>
        <dbReference type="Proteomes" id="UP000274922"/>
    </source>
</evidence>
<dbReference type="PROSITE" id="PS00292">
    <property type="entry name" value="CYCLINS"/>
    <property type="match status" value="1"/>
</dbReference>
<dbReference type="SMART" id="SM01332">
    <property type="entry name" value="Cyclin_C"/>
    <property type="match status" value="1"/>
</dbReference>
<accession>A0A4P9X1C4</accession>
<dbReference type="InterPro" id="IPR039361">
    <property type="entry name" value="Cyclin"/>
</dbReference>
<feature type="domain" description="Cyclin C-terminal" evidence="6">
    <location>
        <begin position="100"/>
        <end position="212"/>
    </location>
</feature>
<evidence type="ECO:0000313" key="9">
    <source>
        <dbReference type="Proteomes" id="UP000268535"/>
    </source>
</evidence>
<dbReference type="Pfam" id="PF00134">
    <property type="entry name" value="Cyclin_N"/>
    <property type="match status" value="1"/>
</dbReference>
<dbReference type="InterPro" id="IPR046965">
    <property type="entry name" value="Cyclin_A/B-like"/>
</dbReference>
<dbReference type="GO" id="GO:0051301">
    <property type="term" value="P:cell division"/>
    <property type="evidence" value="ECO:0007669"/>
    <property type="project" value="UniProtKB-KW"/>
</dbReference>
<keyword evidence="2 4" id="KW-0195">Cyclin</keyword>
<dbReference type="Proteomes" id="UP000274922">
    <property type="component" value="Unassembled WGS sequence"/>
</dbReference>
<dbReference type="PANTHER" id="PTHR10177">
    <property type="entry name" value="CYCLINS"/>
    <property type="match status" value="1"/>
</dbReference>
<dbReference type="OrthoDB" id="5590282at2759"/>
<dbReference type="SUPFAM" id="SSF47954">
    <property type="entry name" value="Cyclin-like"/>
    <property type="match status" value="2"/>
</dbReference>
<dbReference type="InterPro" id="IPR006671">
    <property type="entry name" value="Cyclin_N"/>
</dbReference>
<proteinExistence type="inferred from homology"/>
<dbReference type="STRING" id="1555241.A0A4P9X1C4"/>
<reference evidence="8" key="2">
    <citation type="submission" date="2018-04" db="EMBL/GenBank/DDBJ databases">
        <title>Leveraging single-cell genomics to expand the Fungal Tree of Life.</title>
        <authorList>
            <consortium name="DOE Joint Genome Institute"/>
            <person name="Ahrendt S.R."/>
            <person name="Quandt C.A."/>
            <person name="Ciobanu D."/>
            <person name="Clum A."/>
            <person name="Salamov A."/>
            <person name="Andreopoulos B."/>
            <person name="Cheng J.-F."/>
            <person name="Woyke T."/>
            <person name="Pelin A."/>
            <person name="Henrissat B."/>
            <person name="Benny G.L."/>
            <person name="Smith M.E."/>
            <person name="James T.Y."/>
            <person name="Grigoriev I.V."/>
        </authorList>
    </citation>
    <scope>NUCLEOTIDE SEQUENCE</scope>
    <source>
        <strain evidence="8">ATCC 52028</strain>
    </source>
</reference>
<dbReference type="InterPro" id="IPR048258">
    <property type="entry name" value="Cyclins_cyclin-box"/>
</dbReference>
<evidence type="ECO:0000259" key="6">
    <source>
        <dbReference type="SMART" id="SM01332"/>
    </source>
</evidence>
<dbReference type="GO" id="GO:0044772">
    <property type="term" value="P:mitotic cell cycle phase transition"/>
    <property type="evidence" value="ECO:0007669"/>
    <property type="project" value="InterPro"/>
</dbReference>
<sequence length="230" mass="26351">MRATLVDWIVQVHDRFRLLPETLFLSVQLMDRFLGQHRVAIPKLQLVGITSLWVASKYEEIQVPTLAHLDYMCDGTYPPSEFVKAESFLLMTLRYELGGPNPLLYLRRIARADVGDARRARHMAKYYLEVALMHLTMLQWRPSRIAAAAMWLAYRALSTAPATPSMLASTLSGYREVDLLPVAEALFDLVRQPEQHPAIYAKFSTQSRWYAAPWMKQCGVRNVLATVQKQ</sequence>
<organism evidence="8 10">
    <name type="scientific">Caulochytrium protostelioides</name>
    <dbReference type="NCBI Taxonomy" id="1555241"/>
    <lineage>
        <taxon>Eukaryota</taxon>
        <taxon>Fungi</taxon>
        <taxon>Fungi incertae sedis</taxon>
        <taxon>Chytridiomycota</taxon>
        <taxon>Chytridiomycota incertae sedis</taxon>
        <taxon>Chytridiomycetes</taxon>
        <taxon>Caulochytriales</taxon>
        <taxon>Caulochytriaceae</taxon>
        <taxon>Caulochytrium</taxon>
    </lineage>
</organism>
<comment type="similarity">
    <text evidence="4">Belongs to the cyclin family.</text>
</comment>
<dbReference type="Gene3D" id="1.10.472.10">
    <property type="entry name" value="Cyclin-like"/>
    <property type="match status" value="2"/>
</dbReference>
<name>A0A4P9X1C4_9FUNG</name>
<dbReference type="InterPro" id="IPR013763">
    <property type="entry name" value="Cyclin-like_dom"/>
</dbReference>
<dbReference type="Pfam" id="PF02984">
    <property type="entry name" value="Cyclin_C"/>
    <property type="match status" value="1"/>
</dbReference>
<keyword evidence="10" id="KW-1185">Reference proteome</keyword>
<keyword evidence="1" id="KW-0132">Cell division</keyword>
<evidence type="ECO:0000313" key="8">
    <source>
        <dbReference type="EMBL" id="RKO98683.1"/>
    </source>
</evidence>
<dbReference type="EMBL" id="ML014380">
    <property type="protein sequence ID" value="RKO98683.1"/>
    <property type="molecule type" value="Genomic_DNA"/>
</dbReference>
<dbReference type="InterPro" id="IPR004367">
    <property type="entry name" value="Cyclin_C-dom"/>
</dbReference>
<reference evidence="9 10" key="1">
    <citation type="journal article" date="2018" name="Nat. Microbiol.">
        <title>Leveraging single-cell genomics to expand the fungal tree of life.</title>
        <authorList>
            <person name="Ahrendt S.R."/>
            <person name="Quandt C.A."/>
            <person name="Ciobanu D."/>
            <person name="Clum A."/>
            <person name="Salamov A."/>
            <person name="Andreopoulos B."/>
            <person name="Cheng J.F."/>
            <person name="Woyke T."/>
            <person name="Pelin A."/>
            <person name="Henrissat B."/>
            <person name="Reynolds N.K."/>
            <person name="Benny G.L."/>
            <person name="Smith M.E."/>
            <person name="James T.Y."/>
            <person name="Grigoriev I.V."/>
        </authorList>
    </citation>
    <scope>NUCLEOTIDE SEQUENCE [LARGE SCALE GENOMIC DNA]</scope>
    <source>
        <strain evidence="9 10">ATCC 52028</strain>
    </source>
</reference>
<feature type="domain" description="Cyclin-like" evidence="5">
    <location>
        <begin position="7"/>
        <end position="91"/>
    </location>
</feature>
<dbReference type="InterPro" id="IPR036915">
    <property type="entry name" value="Cyclin-like_sf"/>
</dbReference>
<evidence type="ECO:0000313" key="7">
    <source>
        <dbReference type="EMBL" id="RKO97505.1"/>
    </source>
</evidence>
<dbReference type="SMART" id="SM00385">
    <property type="entry name" value="CYCLIN"/>
    <property type="match status" value="2"/>
</dbReference>
<keyword evidence="3" id="KW-0131">Cell cycle</keyword>
<dbReference type="FunFam" id="1.10.472.10:FF:000001">
    <property type="entry name" value="G2/mitotic-specific cyclin"/>
    <property type="match status" value="1"/>
</dbReference>
<feature type="domain" description="Cyclin-like" evidence="5">
    <location>
        <begin position="104"/>
        <end position="188"/>
    </location>
</feature>
<evidence type="ECO:0000259" key="5">
    <source>
        <dbReference type="SMART" id="SM00385"/>
    </source>
</evidence>
<evidence type="ECO:0000256" key="3">
    <source>
        <dbReference type="ARBA" id="ARBA00023306"/>
    </source>
</evidence>
<evidence type="ECO:0000256" key="2">
    <source>
        <dbReference type="ARBA" id="ARBA00023127"/>
    </source>
</evidence>
<dbReference type="PIRSF" id="PIRSF001771">
    <property type="entry name" value="Cyclin_A_B_D_E"/>
    <property type="match status" value="1"/>
</dbReference>
<dbReference type="Proteomes" id="UP000268535">
    <property type="component" value="Unassembled WGS sequence"/>
</dbReference>
<evidence type="ECO:0000256" key="4">
    <source>
        <dbReference type="RuleBase" id="RU000383"/>
    </source>
</evidence>
<dbReference type="EMBL" id="ML009246">
    <property type="protein sequence ID" value="RKO97505.1"/>
    <property type="molecule type" value="Genomic_DNA"/>
</dbReference>
<gene>
    <name evidence="7" type="ORF">CAUPRSCDRAFT_6405</name>
    <name evidence="8" type="ORF">CXG81DRAFT_15584</name>
</gene>
<dbReference type="GO" id="GO:0016538">
    <property type="term" value="F:cyclin-dependent protein serine/threonine kinase regulator activity"/>
    <property type="evidence" value="ECO:0007669"/>
    <property type="project" value="InterPro"/>
</dbReference>
<evidence type="ECO:0000256" key="1">
    <source>
        <dbReference type="ARBA" id="ARBA00022618"/>
    </source>
</evidence>
<reference evidence="7" key="3">
    <citation type="submission" date="2018-08" db="EMBL/GenBank/DDBJ databases">
        <title>Leveraging single-cell genomics to expand the Fungal Tree of Life.</title>
        <authorList>
            <consortium name="DOE Joint Genome Institute"/>
            <person name="Ahrendt S.R."/>
            <person name="Quandt C.A."/>
            <person name="Ciobanu D."/>
            <person name="Clum A."/>
            <person name="Salamov A."/>
            <person name="Andreopoulos B."/>
            <person name="Cheng J.-F."/>
            <person name="Woyke T."/>
            <person name="Pelin A."/>
            <person name="Henrissat B."/>
            <person name="Reynolds N."/>
            <person name="Benny G.L."/>
            <person name="Smith M.E."/>
            <person name="James T.Y."/>
            <person name="Grigoriev I.V."/>
        </authorList>
    </citation>
    <scope>NUCLEOTIDE SEQUENCE</scope>
    <source>
        <strain evidence="7">ATCC 52028</strain>
    </source>
</reference>